<organism evidence="2 3">
    <name type="scientific">Stephania yunnanensis</name>
    <dbReference type="NCBI Taxonomy" id="152371"/>
    <lineage>
        <taxon>Eukaryota</taxon>
        <taxon>Viridiplantae</taxon>
        <taxon>Streptophyta</taxon>
        <taxon>Embryophyta</taxon>
        <taxon>Tracheophyta</taxon>
        <taxon>Spermatophyta</taxon>
        <taxon>Magnoliopsida</taxon>
        <taxon>Ranunculales</taxon>
        <taxon>Menispermaceae</taxon>
        <taxon>Menispermoideae</taxon>
        <taxon>Cissampelideae</taxon>
        <taxon>Stephania</taxon>
    </lineage>
</organism>
<evidence type="ECO:0000256" key="1">
    <source>
        <dbReference type="SAM" id="Phobius"/>
    </source>
</evidence>
<sequence length="50" mass="5647">MKNSPSTADLFPSPDLSLAAGLFFFFPPSPVSLLLPLFLSHFYVFNFFFN</sequence>
<comment type="caution">
    <text evidence="2">The sequence shown here is derived from an EMBL/GenBank/DDBJ whole genome shotgun (WGS) entry which is preliminary data.</text>
</comment>
<evidence type="ECO:0000313" key="2">
    <source>
        <dbReference type="EMBL" id="KAK9169604.1"/>
    </source>
</evidence>
<keyword evidence="1" id="KW-0812">Transmembrane</keyword>
<feature type="transmembrane region" description="Helical" evidence="1">
    <location>
        <begin position="20"/>
        <end position="45"/>
    </location>
</feature>
<keyword evidence="3" id="KW-1185">Reference proteome</keyword>
<evidence type="ECO:0000313" key="3">
    <source>
        <dbReference type="Proteomes" id="UP001420932"/>
    </source>
</evidence>
<dbReference type="Proteomes" id="UP001420932">
    <property type="component" value="Unassembled WGS sequence"/>
</dbReference>
<keyword evidence="1" id="KW-1133">Transmembrane helix</keyword>
<proteinExistence type="predicted"/>
<dbReference type="AlphaFoldDB" id="A0AAP0LIF6"/>
<protein>
    <submittedName>
        <fullName evidence="2">Uncharacterized protein</fullName>
    </submittedName>
</protein>
<dbReference type="EMBL" id="JBBNAF010000001">
    <property type="protein sequence ID" value="KAK9169604.1"/>
    <property type="molecule type" value="Genomic_DNA"/>
</dbReference>
<name>A0AAP0LIF6_9MAGN</name>
<reference evidence="2 3" key="1">
    <citation type="submission" date="2024-01" db="EMBL/GenBank/DDBJ databases">
        <title>Genome assemblies of Stephania.</title>
        <authorList>
            <person name="Yang L."/>
        </authorList>
    </citation>
    <scope>NUCLEOTIDE SEQUENCE [LARGE SCALE GENOMIC DNA]</scope>
    <source>
        <strain evidence="2">YNDBR</strain>
        <tissue evidence="2">Leaf</tissue>
    </source>
</reference>
<accession>A0AAP0LIF6</accession>
<keyword evidence="1" id="KW-0472">Membrane</keyword>
<gene>
    <name evidence="2" type="ORF">Syun_001744</name>
</gene>